<keyword evidence="6" id="KW-0378">Hydrolase</keyword>
<dbReference type="PANTHER" id="PTHR34405:SF1">
    <property type="entry name" value="CRISPR-ASSOCIATED ENDORIBONUCLEASE CAS2"/>
    <property type="match status" value="1"/>
</dbReference>
<dbReference type="SUPFAM" id="SSF143430">
    <property type="entry name" value="TTP0101/SSO1404-like"/>
    <property type="match status" value="1"/>
</dbReference>
<dbReference type="PATRIC" id="fig|796940.3.peg.795"/>
<evidence type="ECO:0000313" key="9">
    <source>
        <dbReference type="EMBL" id="EHL19476.1"/>
    </source>
</evidence>
<evidence type="ECO:0000256" key="7">
    <source>
        <dbReference type="ARBA" id="ARBA00022842"/>
    </source>
</evidence>
<dbReference type="PANTHER" id="PTHR34405">
    <property type="entry name" value="CRISPR-ASSOCIATED ENDORIBONUCLEASE CAS2"/>
    <property type="match status" value="1"/>
</dbReference>
<dbReference type="InterPro" id="IPR019199">
    <property type="entry name" value="Virulence_VapD/CRISPR_Cas2"/>
</dbReference>
<dbReference type="Pfam" id="PF09827">
    <property type="entry name" value="CRISPR_Cas2"/>
    <property type="match status" value="1"/>
</dbReference>
<dbReference type="Gene3D" id="3.30.70.240">
    <property type="match status" value="1"/>
</dbReference>
<dbReference type="STRING" id="796937.HMPREF9630_01542"/>
<keyword evidence="4" id="KW-0479">Metal-binding</keyword>
<reference evidence="9 10" key="1">
    <citation type="submission" date="2011-08" db="EMBL/GenBank/DDBJ databases">
        <title>The Genome Sequence of Eubacteriaceae bacterium CM5.</title>
        <authorList>
            <consortium name="The Broad Institute Genome Sequencing Platform"/>
            <person name="Earl A."/>
            <person name="Ward D."/>
            <person name="Feldgarden M."/>
            <person name="Gevers D."/>
            <person name="Sizova M."/>
            <person name="Hazen A."/>
            <person name="Epstein S."/>
            <person name="Young S.K."/>
            <person name="Zeng Q."/>
            <person name="Gargeya S."/>
            <person name="Fitzgerald M."/>
            <person name="Haas B."/>
            <person name="Abouelleil A."/>
            <person name="Alvarado L."/>
            <person name="Arachchi H.M."/>
            <person name="Berlin A."/>
            <person name="Brown A."/>
            <person name="Chapman S.B."/>
            <person name="Chen Z."/>
            <person name="Dunbar C."/>
            <person name="Freedman E."/>
            <person name="Gearin G."/>
            <person name="Gellesch M."/>
            <person name="Goldberg J."/>
            <person name="Griggs A."/>
            <person name="Gujja S."/>
            <person name="Heiman D."/>
            <person name="Howarth C."/>
            <person name="Larson L."/>
            <person name="Lui A."/>
            <person name="MacDonald P.J.P."/>
            <person name="Montmayeur A."/>
            <person name="Murphy C."/>
            <person name="Neiman D."/>
            <person name="Pearson M."/>
            <person name="Priest M."/>
            <person name="Roberts A."/>
            <person name="Saif S."/>
            <person name="Shea T."/>
            <person name="Shenoy N."/>
            <person name="Sisk P."/>
            <person name="Stolte C."/>
            <person name="Sykes S."/>
            <person name="Wortman J."/>
            <person name="Nusbaum C."/>
            <person name="Birren B."/>
        </authorList>
    </citation>
    <scope>NUCLEOTIDE SEQUENCE [LARGE SCALE GENOMIC DNA]</scope>
    <source>
        <strain evidence="9 10">CM5</strain>
    </source>
</reference>
<name>G9XBY9_9FIRM</name>
<comment type="caution">
    <text evidence="9">The sequence shown here is derived from an EMBL/GenBank/DDBJ whole genome shotgun (WGS) entry which is preliminary data.</text>
</comment>
<keyword evidence="5" id="KW-0255">Endonuclease</keyword>
<sequence length="55" mass="6414">MYIILVYDISLENGGAKIWRDTYKICKKYLSHVQNSVFEGEISESQLFELKKATI</sequence>
<keyword evidence="8" id="KW-0051">Antiviral defense</keyword>
<accession>G9XBY9</accession>
<keyword evidence="3" id="KW-0540">Nuclease</keyword>
<keyword evidence="7" id="KW-0460">Magnesium</keyword>
<comment type="similarity">
    <text evidence="2">Belongs to the CRISPR-associated endoribonuclease Cas2 protein family.</text>
</comment>
<dbReference type="InterPro" id="IPR021127">
    <property type="entry name" value="CRISPR_associated_Cas2"/>
</dbReference>
<protein>
    <submittedName>
        <fullName evidence="9">Uncharacterized protein</fullName>
    </submittedName>
</protein>
<evidence type="ECO:0000256" key="4">
    <source>
        <dbReference type="ARBA" id="ARBA00022723"/>
    </source>
</evidence>
<dbReference type="GO" id="GO:0043571">
    <property type="term" value="P:maintenance of CRISPR repeat elements"/>
    <property type="evidence" value="ECO:0007669"/>
    <property type="project" value="InterPro"/>
</dbReference>
<gene>
    <name evidence="9" type="ORF">HMPREF9628_00197</name>
</gene>
<evidence type="ECO:0000256" key="8">
    <source>
        <dbReference type="ARBA" id="ARBA00023118"/>
    </source>
</evidence>
<dbReference type="GO" id="GO:0051607">
    <property type="term" value="P:defense response to virus"/>
    <property type="evidence" value="ECO:0007669"/>
    <property type="project" value="UniProtKB-KW"/>
</dbReference>
<dbReference type="GO" id="GO:0016787">
    <property type="term" value="F:hydrolase activity"/>
    <property type="evidence" value="ECO:0007669"/>
    <property type="project" value="UniProtKB-KW"/>
</dbReference>
<dbReference type="NCBIfam" id="TIGR01573">
    <property type="entry name" value="cas2"/>
    <property type="match status" value="1"/>
</dbReference>
<dbReference type="GO" id="GO:0004521">
    <property type="term" value="F:RNA endonuclease activity"/>
    <property type="evidence" value="ECO:0007669"/>
    <property type="project" value="InterPro"/>
</dbReference>
<evidence type="ECO:0000256" key="3">
    <source>
        <dbReference type="ARBA" id="ARBA00022722"/>
    </source>
</evidence>
<dbReference type="CDD" id="cd09725">
    <property type="entry name" value="Cas2_I_II_III"/>
    <property type="match status" value="1"/>
</dbReference>
<evidence type="ECO:0000256" key="5">
    <source>
        <dbReference type="ARBA" id="ARBA00022759"/>
    </source>
</evidence>
<evidence type="ECO:0000256" key="1">
    <source>
        <dbReference type="ARBA" id="ARBA00001946"/>
    </source>
</evidence>
<evidence type="ECO:0000256" key="2">
    <source>
        <dbReference type="ARBA" id="ARBA00009959"/>
    </source>
</evidence>
<dbReference type="EMBL" id="AFZG01000019">
    <property type="protein sequence ID" value="EHL19476.1"/>
    <property type="molecule type" value="Genomic_DNA"/>
</dbReference>
<dbReference type="AlphaFoldDB" id="G9XBY9"/>
<evidence type="ECO:0000256" key="6">
    <source>
        <dbReference type="ARBA" id="ARBA00022801"/>
    </source>
</evidence>
<dbReference type="GO" id="GO:0046872">
    <property type="term" value="F:metal ion binding"/>
    <property type="evidence" value="ECO:0007669"/>
    <property type="project" value="UniProtKB-KW"/>
</dbReference>
<proteinExistence type="inferred from homology"/>
<dbReference type="Proteomes" id="UP000003379">
    <property type="component" value="Unassembled WGS sequence"/>
</dbReference>
<organism evidence="9 10">
    <name type="scientific">Peptoanaerobacter stomatis</name>
    <dbReference type="NCBI Taxonomy" id="796937"/>
    <lineage>
        <taxon>Bacteria</taxon>
        <taxon>Bacillati</taxon>
        <taxon>Bacillota</taxon>
        <taxon>Clostridia</taxon>
        <taxon>Peptostreptococcales</taxon>
        <taxon>Filifactoraceae</taxon>
        <taxon>Peptoanaerobacter</taxon>
    </lineage>
</organism>
<dbReference type="HOGENOM" id="CLU_3028228_0_0_9"/>
<evidence type="ECO:0000313" key="10">
    <source>
        <dbReference type="Proteomes" id="UP000003379"/>
    </source>
</evidence>
<comment type="cofactor">
    <cofactor evidence="1">
        <name>Mg(2+)</name>
        <dbReference type="ChEBI" id="CHEBI:18420"/>
    </cofactor>
</comment>